<evidence type="ECO:0000259" key="1">
    <source>
        <dbReference type="Pfam" id="PF13649"/>
    </source>
</evidence>
<feature type="domain" description="Methyltransferase" evidence="1">
    <location>
        <begin position="47"/>
        <end position="142"/>
    </location>
</feature>
<dbReference type="SUPFAM" id="SSF53335">
    <property type="entry name" value="S-adenosyl-L-methionine-dependent methyltransferases"/>
    <property type="match status" value="1"/>
</dbReference>
<dbReference type="Gene3D" id="3.40.50.150">
    <property type="entry name" value="Vaccinia Virus protein VP39"/>
    <property type="match status" value="1"/>
</dbReference>
<name>A0A8H3EFX8_9LECA</name>
<dbReference type="InterPro" id="IPR041698">
    <property type="entry name" value="Methyltransf_25"/>
</dbReference>
<dbReference type="OrthoDB" id="417697at2759"/>
<evidence type="ECO:0000313" key="2">
    <source>
        <dbReference type="EMBL" id="CAF9906016.1"/>
    </source>
</evidence>
<dbReference type="EMBL" id="CAJPDT010000002">
    <property type="protein sequence ID" value="CAF9906016.1"/>
    <property type="molecule type" value="Genomic_DNA"/>
</dbReference>
<evidence type="ECO:0000313" key="3">
    <source>
        <dbReference type="Proteomes" id="UP000664534"/>
    </source>
</evidence>
<comment type="caution">
    <text evidence="2">The sequence shown here is derived from an EMBL/GenBank/DDBJ whole genome shotgun (WGS) entry which is preliminary data.</text>
</comment>
<protein>
    <recommendedName>
        <fullName evidence="1">Methyltransferase domain-containing protein</fullName>
    </recommendedName>
</protein>
<dbReference type="AlphaFoldDB" id="A0A8H3EFX8"/>
<organism evidence="2 3">
    <name type="scientific">Imshaugia aleurites</name>
    <dbReference type="NCBI Taxonomy" id="172621"/>
    <lineage>
        <taxon>Eukaryota</taxon>
        <taxon>Fungi</taxon>
        <taxon>Dikarya</taxon>
        <taxon>Ascomycota</taxon>
        <taxon>Pezizomycotina</taxon>
        <taxon>Lecanoromycetes</taxon>
        <taxon>OSLEUM clade</taxon>
        <taxon>Lecanoromycetidae</taxon>
        <taxon>Lecanorales</taxon>
        <taxon>Lecanorineae</taxon>
        <taxon>Parmeliaceae</taxon>
        <taxon>Imshaugia</taxon>
    </lineage>
</organism>
<dbReference type="Proteomes" id="UP000664534">
    <property type="component" value="Unassembled WGS sequence"/>
</dbReference>
<dbReference type="Pfam" id="PF13649">
    <property type="entry name" value="Methyltransf_25"/>
    <property type="match status" value="1"/>
</dbReference>
<sequence length="277" mass="31055">MATIDQYALDRSYSAASRLNYQFYLWKNTLKFNLHPSIPTPSATGRIADVATGTGIWLLDLAHEVPTTVRMDGLDITLSQTPPKQWLPPNINMRVWNIFTDLPEDLVGQFDIVHVRLLLLVIPDNDAVPVIKRLATMLKPGGYLQWEELSGFDHRVVTVSPAVNTSAFQEMHKLMDGHGRLEWTLRLPSSMSENGFEDADIHRYEDGMDLAKAHSDMLLVMLKEYAAGFAKSERGEEAGEMQRLIQHIHAESLEGAAMYVPKIVCVGRKKLDGAEAV</sequence>
<accession>A0A8H3EFX8</accession>
<dbReference type="PANTHER" id="PTHR43591">
    <property type="entry name" value="METHYLTRANSFERASE"/>
    <property type="match status" value="1"/>
</dbReference>
<proteinExistence type="predicted"/>
<keyword evidence="3" id="KW-1185">Reference proteome</keyword>
<gene>
    <name evidence="2" type="ORF">IMSHALPRED_004049</name>
</gene>
<dbReference type="InterPro" id="IPR029063">
    <property type="entry name" value="SAM-dependent_MTases_sf"/>
</dbReference>
<reference evidence="2" key="1">
    <citation type="submission" date="2021-03" db="EMBL/GenBank/DDBJ databases">
        <authorList>
            <person name="Tagirdzhanova G."/>
        </authorList>
    </citation>
    <scope>NUCLEOTIDE SEQUENCE</scope>
</reference>
<dbReference type="PANTHER" id="PTHR43591:SF96">
    <property type="entry name" value="PUTATIVE-RELATED"/>
    <property type="match status" value="1"/>
</dbReference>
<dbReference type="CDD" id="cd02440">
    <property type="entry name" value="AdoMet_MTases"/>
    <property type="match status" value="1"/>
</dbReference>